<dbReference type="SUPFAM" id="SSF51735">
    <property type="entry name" value="NAD(P)-binding Rossmann-fold domains"/>
    <property type="match status" value="1"/>
</dbReference>
<reference evidence="2 3" key="1">
    <citation type="submission" date="2020-08" db="EMBL/GenBank/DDBJ databases">
        <title>Genomic Encyclopedia of Type Strains, Phase IV (KMG-IV): sequencing the most valuable type-strain genomes for metagenomic binning, comparative biology and taxonomic classification.</title>
        <authorList>
            <person name="Goeker M."/>
        </authorList>
    </citation>
    <scope>NUCLEOTIDE SEQUENCE [LARGE SCALE GENOMIC DNA]</scope>
    <source>
        <strain evidence="2 3">DSM 106739</strain>
    </source>
</reference>
<dbReference type="AlphaFoldDB" id="A0A840BL52"/>
<sequence>MIPQDLPPRASPTALRTLVVGLERDDTPAGHFIQTLVKQGGRFGLTYLDEKVRAFTAGLARGIGAEFMLPLDFGRFGELESVVSQVERRWGGVDRLVFCAAERRALVPGGLEKECCETGRALDLMLDVALTLIPPGGVVIVVEGRGVGVCSAEKQEALRKRLGHVGVRLEVLRAPLRGASGEAPKLAEGGEGSEPDAAGAPMSQA</sequence>
<evidence type="ECO:0000313" key="3">
    <source>
        <dbReference type="Proteomes" id="UP000561045"/>
    </source>
</evidence>
<name>A0A840BL52_9RHOO</name>
<keyword evidence="3" id="KW-1185">Reference proteome</keyword>
<comment type="caution">
    <text evidence="2">The sequence shown here is derived from an EMBL/GenBank/DDBJ whole genome shotgun (WGS) entry which is preliminary data.</text>
</comment>
<dbReference type="RefSeq" id="WP_183634077.1">
    <property type="nucleotide sequence ID" value="NZ_BAABLE010000011.1"/>
</dbReference>
<dbReference type="InterPro" id="IPR002347">
    <property type="entry name" value="SDR_fam"/>
</dbReference>
<dbReference type="Pfam" id="PF13561">
    <property type="entry name" value="adh_short_C2"/>
    <property type="match status" value="1"/>
</dbReference>
<accession>A0A840BL52</accession>
<evidence type="ECO:0000256" key="1">
    <source>
        <dbReference type="SAM" id="MobiDB-lite"/>
    </source>
</evidence>
<proteinExistence type="predicted"/>
<protein>
    <submittedName>
        <fullName evidence="2">NAD(P)-dependent dehydrogenase (Short-subunit alcohol dehydrogenase family)</fullName>
    </submittedName>
</protein>
<gene>
    <name evidence="2" type="ORF">GGR36_001577</name>
</gene>
<dbReference type="EMBL" id="JACIET010000001">
    <property type="protein sequence ID" value="MBB4012269.1"/>
    <property type="molecule type" value="Genomic_DNA"/>
</dbReference>
<dbReference type="Proteomes" id="UP000561045">
    <property type="component" value="Unassembled WGS sequence"/>
</dbReference>
<organism evidence="2 3">
    <name type="scientific">Niveibacterium umoris</name>
    <dbReference type="NCBI Taxonomy" id="1193620"/>
    <lineage>
        <taxon>Bacteria</taxon>
        <taxon>Pseudomonadati</taxon>
        <taxon>Pseudomonadota</taxon>
        <taxon>Betaproteobacteria</taxon>
        <taxon>Rhodocyclales</taxon>
        <taxon>Rhodocyclaceae</taxon>
        <taxon>Niveibacterium</taxon>
    </lineage>
</organism>
<evidence type="ECO:0000313" key="2">
    <source>
        <dbReference type="EMBL" id="MBB4012269.1"/>
    </source>
</evidence>
<feature type="region of interest" description="Disordered" evidence="1">
    <location>
        <begin position="181"/>
        <end position="205"/>
    </location>
</feature>
<dbReference type="InterPro" id="IPR036291">
    <property type="entry name" value="NAD(P)-bd_dom_sf"/>
</dbReference>